<dbReference type="PANTHER" id="PTHR30081">
    <property type="entry name" value="PROTEIN-EXPORT MEMBRANE PROTEIN SEC"/>
    <property type="match status" value="1"/>
</dbReference>
<dbReference type="NCBIfam" id="TIGR01129">
    <property type="entry name" value="secD"/>
    <property type="match status" value="1"/>
</dbReference>
<dbReference type="Gene3D" id="3.30.70.3400">
    <property type="match status" value="1"/>
</dbReference>
<dbReference type="GO" id="GO:0006605">
    <property type="term" value="P:protein targeting"/>
    <property type="evidence" value="ECO:0007669"/>
    <property type="project" value="UniProtKB-UniRule"/>
</dbReference>
<dbReference type="GO" id="GO:0015450">
    <property type="term" value="F:protein-transporting ATPase activity"/>
    <property type="evidence" value="ECO:0007669"/>
    <property type="project" value="InterPro"/>
</dbReference>
<feature type="domain" description="SecDF P1 head subdomain" evidence="12">
    <location>
        <begin position="145"/>
        <end position="274"/>
    </location>
</feature>
<feature type="domain" description="Protein export membrane protein SecD/SecF C-terminal" evidence="10">
    <location>
        <begin position="278"/>
        <end position="434"/>
    </location>
</feature>
<dbReference type="HAMAP" id="MF_01463_B">
    <property type="entry name" value="SecD_B"/>
    <property type="match status" value="1"/>
</dbReference>
<keyword evidence="4 9" id="KW-0812">Transmembrane</keyword>
<evidence type="ECO:0000256" key="7">
    <source>
        <dbReference type="ARBA" id="ARBA00023010"/>
    </source>
</evidence>
<evidence type="ECO:0000259" key="10">
    <source>
        <dbReference type="Pfam" id="PF02355"/>
    </source>
</evidence>
<protein>
    <recommendedName>
        <fullName evidence="9">Protein translocase subunit SecD</fullName>
    </recommendedName>
</protein>
<dbReference type="InterPro" id="IPR022813">
    <property type="entry name" value="SecD/SecF_arch_bac"/>
</dbReference>
<keyword evidence="5 9" id="KW-0653">Protein transport</keyword>
<evidence type="ECO:0000256" key="4">
    <source>
        <dbReference type="ARBA" id="ARBA00022692"/>
    </source>
</evidence>
<gene>
    <name evidence="9" type="primary">secD</name>
    <name evidence="13" type="ORF">A2Z21_05220</name>
</gene>
<keyword evidence="8 9" id="KW-0472">Membrane</keyword>
<dbReference type="Pfam" id="PF21760">
    <property type="entry name" value="SecD_1st"/>
    <property type="match status" value="1"/>
</dbReference>
<evidence type="ECO:0000256" key="9">
    <source>
        <dbReference type="HAMAP-Rule" id="MF_01463"/>
    </source>
</evidence>
<comment type="subcellular location">
    <subcellularLocation>
        <location evidence="1 9">Cell membrane</location>
        <topology evidence="1 9">Multi-pass membrane protein</topology>
    </subcellularLocation>
</comment>
<proteinExistence type="inferred from homology"/>
<dbReference type="Pfam" id="PF22599">
    <property type="entry name" value="SecDF_P1_head"/>
    <property type="match status" value="1"/>
</dbReference>
<dbReference type="InterPro" id="IPR048631">
    <property type="entry name" value="SecD_1st"/>
</dbReference>
<evidence type="ECO:0000256" key="1">
    <source>
        <dbReference type="ARBA" id="ARBA00004651"/>
    </source>
</evidence>
<feature type="transmembrane region" description="Helical" evidence="9">
    <location>
        <begin position="391"/>
        <end position="413"/>
    </location>
</feature>
<evidence type="ECO:0000313" key="14">
    <source>
        <dbReference type="Proteomes" id="UP000179157"/>
    </source>
</evidence>
<feature type="transmembrane region" description="Helical" evidence="9">
    <location>
        <begin position="419"/>
        <end position="443"/>
    </location>
</feature>
<dbReference type="FunFam" id="1.20.1640.10:FF:000004">
    <property type="entry name" value="Protein translocase subunit SecD"/>
    <property type="match status" value="1"/>
</dbReference>
<dbReference type="InterPro" id="IPR005791">
    <property type="entry name" value="SecD"/>
</dbReference>
<comment type="caution">
    <text evidence="13">The sequence shown here is derived from an EMBL/GenBank/DDBJ whole genome shotgun (WGS) entry which is preliminary data.</text>
</comment>
<dbReference type="AlphaFoldDB" id="A0A1F5US59"/>
<keyword evidence="2 9" id="KW-0813">Transport</keyword>
<dbReference type="NCBIfam" id="TIGR00916">
    <property type="entry name" value="2A0604s01"/>
    <property type="match status" value="1"/>
</dbReference>
<accession>A0A1F5US59</accession>
<dbReference type="GO" id="GO:0043952">
    <property type="term" value="P:protein transport by the Sec complex"/>
    <property type="evidence" value="ECO:0007669"/>
    <property type="project" value="UniProtKB-UniRule"/>
</dbReference>
<dbReference type="STRING" id="1817864.A2Z21_05220"/>
<sequence length="456" mass="49130">MNPQVMRWIRAGLIGAALLGSLAVLYLEKPILGLDLRGGVMLLLQADPVEFSKLSPADQAKAIDQIVQTVRFRVNATGLAETTVTQAGADRVWVEIPCPAPPEPCTEPQQVRDLIERRGFLEFKKVLKQGIGASDEVTPSNTTEEVVYDRVGTPYLVPTEPLLTGAAISSARTQPALQGGPYVVILTFTDEGAKHFAQVLTDGTLKGGDLLAIILDGRVESSPRITGPEEQGSIITAARQGWRSIQDGTQISGQPTLDEANNLSIVLRSGNLPVPIQAIFQDEIGPSLGQDSINKGLFATVLAGALVLLFMLFYYRLCGGIANLTLFLNLLMLVAAMMLLNATWTLPGIAGLILTIGMGVDSNVLIFERVREELRSGKTVRAAIDFGYERALLTIIDSHVTTLITALILFTFGTGPIKGFATVLSMGLVINLFTALSGTRLAFEIIKQREPRRLSI</sequence>
<keyword evidence="3 9" id="KW-1003">Cell membrane</keyword>
<evidence type="ECO:0000313" key="13">
    <source>
        <dbReference type="EMBL" id="OGF53985.1"/>
    </source>
</evidence>
<keyword evidence="6 9" id="KW-1133">Transmembrane helix</keyword>
<dbReference type="Proteomes" id="UP000179157">
    <property type="component" value="Unassembled WGS sequence"/>
</dbReference>
<dbReference type="Gene3D" id="3.30.1360.200">
    <property type="match status" value="1"/>
</dbReference>
<comment type="caution">
    <text evidence="9">Lacks conserved residue(s) required for the propagation of feature annotation.</text>
</comment>
<dbReference type="InterPro" id="IPR055344">
    <property type="entry name" value="SecD_SecF_C_bact"/>
</dbReference>
<dbReference type="PANTHER" id="PTHR30081:SF1">
    <property type="entry name" value="PROTEIN TRANSLOCASE SUBUNIT SECD"/>
    <property type="match status" value="1"/>
</dbReference>
<dbReference type="InterPro" id="IPR048634">
    <property type="entry name" value="SecD_SecF_C"/>
</dbReference>
<evidence type="ECO:0000256" key="3">
    <source>
        <dbReference type="ARBA" id="ARBA00022475"/>
    </source>
</evidence>
<dbReference type="EMBL" id="MFGX01000092">
    <property type="protein sequence ID" value="OGF53985.1"/>
    <property type="molecule type" value="Genomic_DNA"/>
</dbReference>
<feature type="transmembrane region" description="Helical" evidence="9">
    <location>
        <begin position="321"/>
        <end position="340"/>
    </location>
</feature>
<evidence type="ECO:0000259" key="12">
    <source>
        <dbReference type="Pfam" id="PF22599"/>
    </source>
</evidence>
<evidence type="ECO:0000256" key="6">
    <source>
        <dbReference type="ARBA" id="ARBA00022989"/>
    </source>
</evidence>
<comment type="function">
    <text evidence="9">Part of the Sec protein translocase complex. Interacts with the SecYEG preprotein conducting channel. SecDF uses the proton motive force (PMF) to complete protein translocation after the ATP-dependent function of SecA.</text>
</comment>
<dbReference type="Pfam" id="PF02355">
    <property type="entry name" value="SecD_SecF_C"/>
    <property type="match status" value="1"/>
</dbReference>
<dbReference type="InterPro" id="IPR054384">
    <property type="entry name" value="SecDF_P1_head"/>
</dbReference>
<keyword evidence="7 9" id="KW-0811">Translocation</keyword>
<dbReference type="SUPFAM" id="SSF82866">
    <property type="entry name" value="Multidrug efflux transporter AcrB transmembrane domain"/>
    <property type="match status" value="1"/>
</dbReference>
<evidence type="ECO:0000259" key="11">
    <source>
        <dbReference type="Pfam" id="PF21760"/>
    </source>
</evidence>
<comment type="subunit">
    <text evidence="9">Forms a complex with SecF. Part of the essential Sec protein translocation apparatus which comprises SecA, SecYEG and auxiliary proteins SecDF. Other proteins may also be involved.</text>
</comment>
<evidence type="ECO:0000256" key="5">
    <source>
        <dbReference type="ARBA" id="ARBA00022927"/>
    </source>
</evidence>
<evidence type="ECO:0000256" key="8">
    <source>
        <dbReference type="ARBA" id="ARBA00023136"/>
    </source>
</evidence>
<organism evidence="13 14">
    <name type="scientific">Fraserbacteria sp. (strain RBG_16_55_9)</name>
    <dbReference type="NCBI Taxonomy" id="1817864"/>
    <lineage>
        <taxon>Bacteria</taxon>
        <taxon>Candidatus Fraseribacteriota</taxon>
    </lineage>
</organism>
<reference evidence="13 14" key="1">
    <citation type="journal article" date="2016" name="Nat. Commun.">
        <title>Thousands of microbial genomes shed light on interconnected biogeochemical processes in an aquifer system.</title>
        <authorList>
            <person name="Anantharaman K."/>
            <person name="Brown C.T."/>
            <person name="Hug L.A."/>
            <person name="Sharon I."/>
            <person name="Castelle C.J."/>
            <person name="Probst A.J."/>
            <person name="Thomas B.C."/>
            <person name="Singh A."/>
            <person name="Wilkins M.J."/>
            <person name="Karaoz U."/>
            <person name="Brodie E.L."/>
            <person name="Williams K.H."/>
            <person name="Hubbard S.S."/>
            <person name="Banfield J.F."/>
        </authorList>
    </citation>
    <scope>NUCLEOTIDE SEQUENCE [LARGE SCALE GENOMIC DNA]</scope>
    <source>
        <strain evidence="14">RBG_16_55_9</strain>
    </source>
</reference>
<feature type="transmembrane region" description="Helical" evidence="9">
    <location>
        <begin position="346"/>
        <end position="370"/>
    </location>
</feature>
<dbReference type="Gene3D" id="1.20.1640.10">
    <property type="entry name" value="Multidrug efflux transporter AcrB transmembrane domain"/>
    <property type="match status" value="1"/>
</dbReference>
<comment type="similarity">
    <text evidence="9">Belongs to the SecD/SecF family. SecD subfamily.</text>
</comment>
<feature type="transmembrane region" description="Helical" evidence="9">
    <location>
        <begin position="296"/>
        <end position="314"/>
    </location>
</feature>
<name>A0A1F5US59_FRAXR</name>
<dbReference type="GO" id="GO:0065002">
    <property type="term" value="P:intracellular protein transmembrane transport"/>
    <property type="evidence" value="ECO:0007669"/>
    <property type="project" value="UniProtKB-UniRule"/>
</dbReference>
<feature type="domain" description="Protein translocase subunit SecDF P1" evidence="11">
    <location>
        <begin position="63"/>
        <end position="126"/>
    </location>
</feature>
<dbReference type="GO" id="GO:0005886">
    <property type="term" value="C:plasma membrane"/>
    <property type="evidence" value="ECO:0007669"/>
    <property type="project" value="UniProtKB-SubCell"/>
</dbReference>
<evidence type="ECO:0000256" key="2">
    <source>
        <dbReference type="ARBA" id="ARBA00022448"/>
    </source>
</evidence>